<dbReference type="OrthoDB" id="294295at2759"/>
<dbReference type="GO" id="GO:0016491">
    <property type="term" value="F:oxidoreductase activity"/>
    <property type="evidence" value="ECO:0007669"/>
    <property type="project" value="UniProtKB-KW"/>
</dbReference>
<keyword evidence="4" id="KW-1133">Transmembrane helix</keyword>
<dbReference type="FunFam" id="3.40.50.720:FF:000074">
    <property type="entry name" value="Retinol dehydrogenase type 1"/>
    <property type="match status" value="1"/>
</dbReference>
<dbReference type="OMA" id="VETEWIM"/>
<evidence type="ECO:0000256" key="1">
    <source>
        <dbReference type="ARBA" id="ARBA00006484"/>
    </source>
</evidence>
<dbReference type="InterPro" id="IPR036291">
    <property type="entry name" value="NAD(P)-bd_dom_sf"/>
</dbReference>
<dbReference type="STRING" id="137246.A0A401RV26"/>
<dbReference type="GO" id="GO:0008202">
    <property type="term" value="P:steroid metabolic process"/>
    <property type="evidence" value="ECO:0007669"/>
    <property type="project" value="TreeGrafter"/>
</dbReference>
<sequence length="389" mass="44071">MRKRLQAIGSLKVTDYFSIDQLITTTAPAEADRRNLKSASEIVRDESFKVETEWIMKSNYGSHHLLYTHSKMLTFTLGFFLIWFLCWWMRDKLKIGNVSDKYVFITGCDTGFGNLAAKAFDVDGFRVLAGCLTEEGAQDLKKETSSRLKTIMLDITKSDSIENATDLIKVEVGNRGLWGLINNAGIAGIFCPTDWLQIEHFRRPIEVNLLGPIEITLKLLPLIKKARGRIVNVSSVLGRLSLTGGGYFPSKFGMEAFNDSLRRDMKHFGIKVSCIEPGMFVTKLTDCNLQRHGKQELWDHLSPDLKKQYGEKYLIQSDTRQENLVKKLSSTDLSKVVWCMEHALTAKYPRSRYSAGIDAKLLWIPMTYLPTFASDYLLAQDIVIDSTAI</sequence>
<dbReference type="EMBL" id="BEZZ01000005">
    <property type="protein sequence ID" value="GCC21999.1"/>
    <property type="molecule type" value="Genomic_DNA"/>
</dbReference>
<dbReference type="PRINTS" id="PR00080">
    <property type="entry name" value="SDRFAMILY"/>
</dbReference>
<dbReference type="InterPro" id="IPR002347">
    <property type="entry name" value="SDR_fam"/>
</dbReference>
<dbReference type="AlphaFoldDB" id="A0A401RV26"/>
<dbReference type="SUPFAM" id="SSF51735">
    <property type="entry name" value="NAD(P)-binding Rossmann-fold domains"/>
    <property type="match status" value="1"/>
</dbReference>
<comment type="similarity">
    <text evidence="1 3">Belongs to the short-chain dehydrogenases/reductases (SDR) family.</text>
</comment>
<evidence type="ECO:0000256" key="3">
    <source>
        <dbReference type="RuleBase" id="RU000363"/>
    </source>
</evidence>
<feature type="transmembrane region" description="Helical" evidence="4">
    <location>
        <begin position="72"/>
        <end position="90"/>
    </location>
</feature>
<dbReference type="PANTHER" id="PTHR43313">
    <property type="entry name" value="SHORT-CHAIN DEHYDROGENASE/REDUCTASE FAMILY 9C"/>
    <property type="match status" value="1"/>
</dbReference>
<dbReference type="Pfam" id="PF00106">
    <property type="entry name" value="adh_short"/>
    <property type="match status" value="1"/>
</dbReference>
<evidence type="ECO:0000313" key="5">
    <source>
        <dbReference type="EMBL" id="GCC21999.1"/>
    </source>
</evidence>
<dbReference type="Proteomes" id="UP000287033">
    <property type="component" value="Unassembled WGS sequence"/>
</dbReference>
<keyword evidence="4" id="KW-0812">Transmembrane</keyword>
<evidence type="ECO:0000313" key="6">
    <source>
        <dbReference type="Proteomes" id="UP000287033"/>
    </source>
</evidence>
<accession>A0A401RV26</accession>
<evidence type="ECO:0008006" key="7">
    <source>
        <dbReference type="Google" id="ProtNLM"/>
    </source>
</evidence>
<protein>
    <recommendedName>
        <fullName evidence="7">Dehydrogenase/reductase SDR family member 9</fullName>
    </recommendedName>
</protein>
<keyword evidence="2" id="KW-0560">Oxidoreductase</keyword>
<evidence type="ECO:0000256" key="4">
    <source>
        <dbReference type="SAM" id="Phobius"/>
    </source>
</evidence>
<evidence type="ECO:0000256" key="2">
    <source>
        <dbReference type="ARBA" id="ARBA00023002"/>
    </source>
</evidence>
<dbReference type="Gene3D" id="3.40.50.720">
    <property type="entry name" value="NAD(P)-binding Rossmann-like Domain"/>
    <property type="match status" value="1"/>
</dbReference>
<reference evidence="5 6" key="1">
    <citation type="journal article" date="2018" name="Nat. Ecol. Evol.">
        <title>Shark genomes provide insights into elasmobranch evolution and the origin of vertebrates.</title>
        <authorList>
            <person name="Hara Y"/>
            <person name="Yamaguchi K"/>
            <person name="Onimaru K"/>
            <person name="Kadota M"/>
            <person name="Koyanagi M"/>
            <person name="Keeley SD"/>
            <person name="Tatsumi K"/>
            <person name="Tanaka K"/>
            <person name="Motone F"/>
            <person name="Kageyama Y"/>
            <person name="Nozu R"/>
            <person name="Adachi N"/>
            <person name="Nishimura O"/>
            <person name="Nakagawa R"/>
            <person name="Tanegashima C"/>
            <person name="Kiyatake I"/>
            <person name="Matsumoto R"/>
            <person name="Murakumo K"/>
            <person name="Nishida K"/>
            <person name="Terakita A"/>
            <person name="Kuratani S"/>
            <person name="Sato K"/>
            <person name="Hyodo S Kuraku.S."/>
        </authorList>
    </citation>
    <scope>NUCLEOTIDE SEQUENCE [LARGE SCALE GENOMIC DNA]</scope>
</reference>
<comment type="caution">
    <text evidence="5">The sequence shown here is derived from an EMBL/GenBank/DDBJ whole genome shotgun (WGS) entry which is preliminary data.</text>
</comment>
<dbReference type="PANTHER" id="PTHR43313:SF15">
    <property type="entry name" value="DEHYDROGENASE_REDUCTASE SDR FAMILY MEMBER 9"/>
    <property type="match status" value="1"/>
</dbReference>
<keyword evidence="6" id="KW-1185">Reference proteome</keyword>
<name>A0A401RV26_CHIPU</name>
<keyword evidence="4" id="KW-0472">Membrane</keyword>
<dbReference type="PRINTS" id="PR00081">
    <property type="entry name" value="GDHRDH"/>
</dbReference>
<gene>
    <name evidence="5" type="ORF">chiPu_0000383</name>
</gene>
<proteinExistence type="inferred from homology"/>
<organism evidence="5 6">
    <name type="scientific">Chiloscyllium punctatum</name>
    <name type="common">Brownbanded bambooshark</name>
    <name type="synonym">Hemiscyllium punctatum</name>
    <dbReference type="NCBI Taxonomy" id="137246"/>
    <lineage>
        <taxon>Eukaryota</taxon>
        <taxon>Metazoa</taxon>
        <taxon>Chordata</taxon>
        <taxon>Craniata</taxon>
        <taxon>Vertebrata</taxon>
        <taxon>Chondrichthyes</taxon>
        <taxon>Elasmobranchii</taxon>
        <taxon>Galeomorphii</taxon>
        <taxon>Galeoidea</taxon>
        <taxon>Orectolobiformes</taxon>
        <taxon>Hemiscylliidae</taxon>
        <taxon>Chiloscyllium</taxon>
    </lineage>
</organism>